<sequence>MIYLIGGSPRSGKGILSQKLSQKLNIPYISTDDIIPIVIPYLKKNELAKKFPLYVMDIKELMKKYTGKDRLKFDIKEAKSIWPGVKNLILYLVEGRADYIIEGVHLLPNLVKGFLGNRNIKIIFLTKLNKDKIFRGILNNKNNRDWVLDNFNNKKDIQTTCDHLRIYGEYFARETKKYKLKCFNTEDNFHNQLKQALHFLTN</sequence>
<dbReference type="EMBL" id="PFMD01000008">
    <property type="protein sequence ID" value="PIY97208.1"/>
    <property type="molecule type" value="Genomic_DNA"/>
</dbReference>
<gene>
    <name evidence="1" type="ORF">COY66_00750</name>
</gene>
<reference evidence="1 2" key="1">
    <citation type="submission" date="2017-09" db="EMBL/GenBank/DDBJ databases">
        <title>Depth-based differentiation of microbial function through sediment-hosted aquifers and enrichment of novel symbionts in the deep terrestrial subsurface.</title>
        <authorList>
            <person name="Probst A.J."/>
            <person name="Ladd B."/>
            <person name="Jarett J.K."/>
            <person name="Geller-Mcgrath D.E."/>
            <person name="Sieber C.M."/>
            <person name="Emerson J.B."/>
            <person name="Anantharaman K."/>
            <person name="Thomas B.C."/>
            <person name="Malmstrom R."/>
            <person name="Stieglmeier M."/>
            <person name="Klingl A."/>
            <person name="Woyke T."/>
            <person name="Ryan C.M."/>
            <person name="Banfield J.F."/>
        </authorList>
    </citation>
    <scope>NUCLEOTIDE SEQUENCE [LARGE SCALE GENOMIC DNA]</scope>
    <source>
        <strain evidence="1">CG_4_10_14_0_8_um_filter_42_10</strain>
    </source>
</reference>
<organism evidence="1 2">
    <name type="scientific">Candidatus Kerfeldbacteria bacterium CG_4_10_14_0_8_um_filter_42_10</name>
    <dbReference type="NCBI Taxonomy" id="2014248"/>
    <lineage>
        <taxon>Bacteria</taxon>
        <taxon>Candidatus Kerfeldiibacteriota</taxon>
    </lineage>
</organism>
<dbReference type="InterPro" id="IPR027417">
    <property type="entry name" value="P-loop_NTPase"/>
</dbReference>
<comment type="caution">
    <text evidence="1">The sequence shown here is derived from an EMBL/GenBank/DDBJ whole genome shotgun (WGS) entry which is preliminary data.</text>
</comment>
<dbReference type="SUPFAM" id="SSF52540">
    <property type="entry name" value="P-loop containing nucleoside triphosphate hydrolases"/>
    <property type="match status" value="1"/>
</dbReference>
<dbReference type="Proteomes" id="UP000230779">
    <property type="component" value="Unassembled WGS sequence"/>
</dbReference>
<protein>
    <recommendedName>
        <fullName evidence="3">Adenylate kinase</fullName>
    </recommendedName>
</protein>
<evidence type="ECO:0008006" key="3">
    <source>
        <dbReference type="Google" id="ProtNLM"/>
    </source>
</evidence>
<accession>A0A2M7RKD3</accession>
<name>A0A2M7RKD3_9BACT</name>
<dbReference type="Gene3D" id="3.40.50.300">
    <property type="entry name" value="P-loop containing nucleotide triphosphate hydrolases"/>
    <property type="match status" value="1"/>
</dbReference>
<dbReference type="AlphaFoldDB" id="A0A2M7RKD3"/>
<proteinExistence type="predicted"/>
<evidence type="ECO:0000313" key="2">
    <source>
        <dbReference type="Proteomes" id="UP000230779"/>
    </source>
</evidence>
<evidence type="ECO:0000313" key="1">
    <source>
        <dbReference type="EMBL" id="PIY97208.1"/>
    </source>
</evidence>